<proteinExistence type="predicted"/>
<evidence type="ECO:0000256" key="3">
    <source>
        <dbReference type="ARBA" id="ARBA00022691"/>
    </source>
</evidence>
<dbReference type="InterPro" id="IPR000385">
    <property type="entry name" value="MoaA_NifB_PqqE_Fe-S-bd_CS"/>
</dbReference>
<dbReference type="Gene3D" id="3.20.20.70">
    <property type="entry name" value="Aldolase class I"/>
    <property type="match status" value="1"/>
</dbReference>
<dbReference type="Pfam" id="PF04055">
    <property type="entry name" value="Radical_SAM"/>
    <property type="match status" value="1"/>
</dbReference>
<keyword evidence="5" id="KW-0408">Iron</keyword>
<evidence type="ECO:0000259" key="7">
    <source>
        <dbReference type="SMART" id="SM00729"/>
    </source>
</evidence>
<dbReference type="SFLD" id="SFLDS00029">
    <property type="entry name" value="Radical_SAM"/>
    <property type="match status" value="1"/>
</dbReference>
<protein>
    <submittedName>
        <fullName evidence="8">Molybdenum cofactor biosynthesis protein A</fullName>
    </submittedName>
</protein>
<evidence type="ECO:0000256" key="4">
    <source>
        <dbReference type="ARBA" id="ARBA00022723"/>
    </source>
</evidence>
<dbReference type="UniPathway" id="UPA00782"/>
<keyword evidence="3" id="KW-0949">S-adenosyl-L-methionine</keyword>
<dbReference type="CDD" id="cd01335">
    <property type="entry name" value="Radical_SAM"/>
    <property type="match status" value="1"/>
</dbReference>
<dbReference type="EMBL" id="CACRTX010000002">
    <property type="protein sequence ID" value="VYT66109.1"/>
    <property type="molecule type" value="Genomic_DNA"/>
</dbReference>
<dbReference type="InterPro" id="IPR007197">
    <property type="entry name" value="rSAM"/>
</dbReference>
<gene>
    <name evidence="8" type="ORF">ECLFYP2_01295</name>
</gene>
<accession>A0A6N2YH79</accession>
<dbReference type="InterPro" id="IPR006638">
    <property type="entry name" value="Elp3/MiaA/NifB-like_rSAM"/>
</dbReference>
<dbReference type="SFLD" id="SFLDG01067">
    <property type="entry name" value="SPASM/twitch_domain_containing"/>
    <property type="match status" value="1"/>
</dbReference>
<dbReference type="SUPFAM" id="SSF102114">
    <property type="entry name" value="Radical SAM enzymes"/>
    <property type="match status" value="1"/>
</dbReference>
<dbReference type="InterPro" id="IPR013785">
    <property type="entry name" value="Aldolase_TIM"/>
</dbReference>
<dbReference type="GO" id="GO:0051539">
    <property type="term" value="F:4 iron, 4 sulfur cluster binding"/>
    <property type="evidence" value="ECO:0007669"/>
    <property type="project" value="UniProtKB-KW"/>
</dbReference>
<keyword evidence="6" id="KW-0411">Iron-sulfur</keyword>
<evidence type="ECO:0000313" key="8">
    <source>
        <dbReference type="EMBL" id="VYT66109.1"/>
    </source>
</evidence>
<dbReference type="PROSITE" id="PS01305">
    <property type="entry name" value="MOAA_NIFB_PQQE"/>
    <property type="match status" value="1"/>
</dbReference>
<sequence>MRFSRYVDIIENGNETILCNTLTQEIVTVDSKKMKSKTEISSEISEDERKYLFENGFIHGDLESYKQKTINLKRDLVTITINITEDCNFSCTYCYQNDFLSKNVITDQTINNIMQYILDIAQLGVRRLYIYFFGGEPLLYKKRILAIKSKIDQIASEKSLSISYGLGTNAYLLTPDFVNHFDSLIVDTTLTSRKDHDRNRFLKSGSRTYDKIFENLAVASKSGRVKIHIGYNTSDKNTEEFQSFLVTIRQSDIKAHINCYYINNYEFNENYFNALSYEKYLKWVSSTAIDHLIENGFLVNISPFSSYRFECDAYNPWSVKFFSDGSIGLCNATNFYERRIIKSFTESSSFAEDVQYSLYDQKSVLPKSNNQCNSCELIAVCRGKVQCDTSCNPNYSIDRETFIRSFVKHTNLGNRKFFTQFN</sequence>
<dbReference type="GO" id="GO:0046872">
    <property type="term" value="F:metal ion binding"/>
    <property type="evidence" value="ECO:0007669"/>
    <property type="project" value="UniProtKB-KW"/>
</dbReference>
<evidence type="ECO:0000256" key="2">
    <source>
        <dbReference type="ARBA" id="ARBA00022485"/>
    </source>
</evidence>
<evidence type="ECO:0000256" key="1">
    <source>
        <dbReference type="ARBA" id="ARBA00001966"/>
    </source>
</evidence>
<keyword evidence="4" id="KW-0479">Metal-binding</keyword>
<dbReference type="GO" id="GO:0032324">
    <property type="term" value="P:molybdopterin cofactor biosynthetic process"/>
    <property type="evidence" value="ECO:0007669"/>
    <property type="project" value="UniProtKB-ARBA"/>
</dbReference>
<evidence type="ECO:0000256" key="6">
    <source>
        <dbReference type="ARBA" id="ARBA00023014"/>
    </source>
</evidence>
<reference evidence="8" key="1">
    <citation type="submission" date="2019-11" db="EMBL/GenBank/DDBJ databases">
        <authorList>
            <person name="Feng L."/>
        </authorList>
    </citation>
    <scope>NUCLEOTIDE SEQUENCE</scope>
    <source>
        <strain evidence="8">ECasseliflavusLFYP2</strain>
    </source>
</reference>
<comment type="cofactor">
    <cofactor evidence="1">
        <name>[4Fe-4S] cluster</name>
        <dbReference type="ChEBI" id="CHEBI:49883"/>
    </cofactor>
</comment>
<name>A0A6N2YH79_ENTCA</name>
<dbReference type="GO" id="GO:0003824">
    <property type="term" value="F:catalytic activity"/>
    <property type="evidence" value="ECO:0007669"/>
    <property type="project" value="InterPro"/>
</dbReference>
<dbReference type="AlphaFoldDB" id="A0A6N2YH79"/>
<feature type="domain" description="Elp3/MiaA/NifB-like radical SAM core" evidence="7">
    <location>
        <begin position="77"/>
        <end position="286"/>
    </location>
</feature>
<dbReference type="PANTHER" id="PTHR43787:SF3">
    <property type="entry name" value="ARYLSULFATASE REGULATORY PROTEIN"/>
    <property type="match status" value="1"/>
</dbReference>
<keyword evidence="2" id="KW-0004">4Fe-4S</keyword>
<dbReference type="SMART" id="SM00729">
    <property type="entry name" value="Elp3"/>
    <property type="match status" value="1"/>
</dbReference>
<organism evidence="8">
    <name type="scientific">Enterococcus casseliflavus</name>
    <name type="common">Enterococcus flavescens</name>
    <dbReference type="NCBI Taxonomy" id="37734"/>
    <lineage>
        <taxon>Bacteria</taxon>
        <taxon>Bacillati</taxon>
        <taxon>Bacillota</taxon>
        <taxon>Bacilli</taxon>
        <taxon>Lactobacillales</taxon>
        <taxon>Enterococcaceae</taxon>
        <taxon>Enterococcus</taxon>
    </lineage>
</organism>
<evidence type="ECO:0000256" key="5">
    <source>
        <dbReference type="ARBA" id="ARBA00023004"/>
    </source>
</evidence>
<dbReference type="RefSeq" id="WP_201705474.1">
    <property type="nucleotide sequence ID" value="NZ_CACRTX010000002.1"/>
</dbReference>
<dbReference type="InterPro" id="IPR058240">
    <property type="entry name" value="rSAM_sf"/>
</dbReference>
<dbReference type="PANTHER" id="PTHR43787">
    <property type="entry name" value="FEMO COFACTOR BIOSYNTHESIS PROTEIN NIFB-RELATED"/>
    <property type="match status" value="1"/>
</dbReference>